<proteinExistence type="predicted"/>
<keyword evidence="2" id="KW-1185">Reference proteome</keyword>
<dbReference type="Proteomes" id="UP000215509">
    <property type="component" value="Unassembled WGS sequence"/>
</dbReference>
<dbReference type="EMBL" id="NMQW01000034">
    <property type="protein sequence ID" value="OXM84139.1"/>
    <property type="molecule type" value="Genomic_DNA"/>
</dbReference>
<protein>
    <recommendedName>
        <fullName evidence="3">DUF3906 domain-containing protein</fullName>
    </recommendedName>
</protein>
<evidence type="ECO:0008006" key="3">
    <source>
        <dbReference type="Google" id="ProtNLM"/>
    </source>
</evidence>
<dbReference type="InterPro" id="IPR024998">
    <property type="entry name" value="DUF3906"/>
</dbReference>
<gene>
    <name evidence="1" type="ORF">CF651_22130</name>
</gene>
<dbReference type="Pfam" id="PF13046">
    <property type="entry name" value="DUF3906"/>
    <property type="match status" value="1"/>
</dbReference>
<evidence type="ECO:0000313" key="2">
    <source>
        <dbReference type="Proteomes" id="UP000215509"/>
    </source>
</evidence>
<dbReference type="RefSeq" id="WP_094017054.1">
    <property type="nucleotide sequence ID" value="NZ_NMQW01000034.1"/>
</dbReference>
<organism evidence="1 2">
    <name type="scientific">Paenibacillus rigui</name>
    <dbReference type="NCBI Taxonomy" id="554312"/>
    <lineage>
        <taxon>Bacteria</taxon>
        <taxon>Bacillati</taxon>
        <taxon>Bacillota</taxon>
        <taxon>Bacilli</taxon>
        <taxon>Bacillales</taxon>
        <taxon>Paenibacillaceae</taxon>
        <taxon>Paenibacillus</taxon>
    </lineage>
</organism>
<dbReference type="AlphaFoldDB" id="A0A229UMN4"/>
<sequence>MYMYKLEVELKEQTAHVIVMAENDEQAFDYLEEHLVRHFVYNPEVVEASIIEKKRAVKGSGYVIAPEV</sequence>
<dbReference type="OrthoDB" id="2382322at2"/>
<accession>A0A229UMN4</accession>
<name>A0A229UMN4_9BACL</name>
<comment type="caution">
    <text evidence="1">The sequence shown here is derived from an EMBL/GenBank/DDBJ whole genome shotgun (WGS) entry which is preliminary data.</text>
</comment>
<reference evidence="1 2" key="1">
    <citation type="submission" date="2017-07" db="EMBL/GenBank/DDBJ databases">
        <title>Genome sequencing and assembly of Paenibacillus rigui.</title>
        <authorList>
            <person name="Mayilraj S."/>
        </authorList>
    </citation>
    <scope>NUCLEOTIDE SEQUENCE [LARGE SCALE GENOMIC DNA]</scope>
    <source>
        <strain evidence="1 2">JCM 16352</strain>
    </source>
</reference>
<evidence type="ECO:0000313" key="1">
    <source>
        <dbReference type="EMBL" id="OXM84139.1"/>
    </source>
</evidence>